<gene>
    <name evidence="1" type="ORF">PHPALM_6225</name>
</gene>
<dbReference type="Proteomes" id="UP000237271">
    <property type="component" value="Unassembled WGS sequence"/>
</dbReference>
<organism evidence="1 2">
    <name type="scientific">Phytophthora palmivora</name>
    <dbReference type="NCBI Taxonomy" id="4796"/>
    <lineage>
        <taxon>Eukaryota</taxon>
        <taxon>Sar</taxon>
        <taxon>Stramenopiles</taxon>
        <taxon>Oomycota</taxon>
        <taxon>Peronosporomycetes</taxon>
        <taxon>Peronosporales</taxon>
        <taxon>Peronosporaceae</taxon>
        <taxon>Phytophthora</taxon>
    </lineage>
</organism>
<dbReference type="OrthoDB" id="112883at2759"/>
<comment type="caution">
    <text evidence="1">The sequence shown here is derived from an EMBL/GenBank/DDBJ whole genome shotgun (WGS) entry which is preliminary data.</text>
</comment>
<sequence>MPCRPKSRLGTRHTGYKDKKNQRDGLTKIYYKGFEFTRRKQSGVKVTYTCSFYRMPTKCPGALYYYVDTMAFDYDNMIPHTRRSPHTFDPPRTAETFACRSLHSEMKSYVDKLSESDYYYTGGKHGSMAKGVGISAQVEAPNRCTLKGSQLGFLQFNYT</sequence>
<evidence type="ECO:0000313" key="1">
    <source>
        <dbReference type="EMBL" id="POM76523.1"/>
    </source>
</evidence>
<proteinExistence type="predicted"/>
<accession>A0A2P4YFE8</accession>
<dbReference type="EMBL" id="NCKW01003426">
    <property type="protein sequence ID" value="POM76523.1"/>
    <property type="molecule type" value="Genomic_DNA"/>
</dbReference>
<dbReference type="Gene3D" id="2.20.25.240">
    <property type="match status" value="1"/>
</dbReference>
<name>A0A2P4YFE8_9STRA</name>
<evidence type="ECO:0000313" key="2">
    <source>
        <dbReference type="Proteomes" id="UP000237271"/>
    </source>
</evidence>
<keyword evidence="2" id="KW-1185">Reference proteome</keyword>
<dbReference type="AlphaFoldDB" id="A0A2P4YFE8"/>
<protein>
    <submittedName>
        <fullName evidence="1">Uncharacterized protein</fullName>
    </submittedName>
</protein>
<reference evidence="1 2" key="1">
    <citation type="journal article" date="2017" name="Genome Biol. Evol.">
        <title>Phytophthora megakarya and P. palmivora, closely related causal agents of cacao black pod rot, underwent increases in genome sizes and gene numbers by different mechanisms.</title>
        <authorList>
            <person name="Ali S.S."/>
            <person name="Shao J."/>
            <person name="Lary D.J."/>
            <person name="Kronmiller B."/>
            <person name="Shen D."/>
            <person name="Strem M.D."/>
            <person name="Amoako-Attah I."/>
            <person name="Akrofi A.Y."/>
            <person name="Begoude B.A."/>
            <person name="Ten Hoopen G.M."/>
            <person name="Coulibaly K."/>
            <person name="Kebe B.I."/>
            <person name="Melnick R.L."/>
            <person name="Guiltinan M.J."/>
            <person name="Tyler B.M."/>
            <person name="Meinhardt L.W."/>
            <person name="Bailey B.A."/>
        </authorList>
    </citation>
    <scope>NUCLEOTIDE SEQUENCE [LARGE SCALE GENOMIC DNA]</scope>
    <source>
        <strain evidence="2">sbr112.9</strain>
    </source>
</reference>